<keyword evidence="1" id="KW-0479">Metal-binding</keyword>
<dbReference type="Proteomes" id="UP001417504">
    <property type="component" value="Unassembled WGS sequence"/>
</dbReference>
<dbReference type="AlphaFoldDB" id="A0AAP0JB59"/>
<reference evidence="3 4" key="1">
    <citation type="submission" date="2024-01" db="EMBL/GenBank/DDBJ databases">
        <title>Genome assemblies of Stephania.</title>
        <authorList>
            <person name="Yang L."/>
        </authorList>
    </citation>
    <scope>NUCLEOTIDE SEQUENCE [LARGE SCALE GENOMIC DNA]</scope>
    <source>
        <strain evidence="3">QJT</strain>
        <tissue evidence="3">Leaf</tissue>
    </source>
</reference>
<proteinExistence type="predicted"/>
<dbReference type="EMBL" id="JBBNAE010000004">
    <property type="protein sequence ID" value="KAK9129811.1"/>
    <property type="molecule type" value="Genomic_DNA"/>
</dbReference>
<name>A0AAP0JB59_9MAGN</name>
<gene>
    <name evidence="3" type="ORF">Sjap_010298</name>
</gene>
<dbReference type="GO" id="GO:0008168">
    <property type="term" value="F:methyltransferase activity"/>
    <property type="evidence" value="ECO:0007669"/>
    <property type="project" value="InterPro"/>
</dbReference>
<protein>
    <submittedName>
        <fullName evidence="3">Uncharacterized protein</fullName>
    </submittedName>
</protein>
<dbReference type="GO" id="GO:0046872">
    <property type="term" value="F:metal ion binding"/>
    <property type="evidence" value="ECO:0007669"/>
    <property type="project" value="UniProtKB-KW"/>
</dbReference>
<sequence length="385" mass="42796">MEVQHILQHCYSNGGEGETSYAFNSSLQRAVIKVVKPVIEGTISDLFCSGTLSLIDCMNIVDLGCSSGPNSLLAISHIVGAAKKACRKLDKKSPRFQVFLNDLPGNDFSTIFKYLPPFYEKVVEGNGENLGTCLFDVVPGSFYERLFPSNTIHLFHSSYSLHFLSQVPKGLEDANGTPLNKGNIYIARMSPPNVFEAYRMQFKDDFSLFLKLRSEEIINGGRAILTLMCRRTDDPSNDDNCTPWNVLASALNDMVSEGLIEEAKVDSFNVPHYAASVGEIKNLIKVEGSFNLDQLEIFEVCWDGSQSNDTKHDNTDTIYEDVLGNFKRAKTAGKILRAATESMFECQFGKAGMDDLFYRFTTKAAPLFKKEEAKLVTAVISMTKI</sequence>
<dbReference type="InterPro" id="IPR005299">
    <property type="entry name" value="MeTrfase_7"/>
</dbReference>
<evidence type="ECO:0000313" key="3">
    <source>
        <dbReference type="EMBL" id="KAK9129811.1"/>
    </source>
</evidence>
<dbReference type="SUPFAM" id="SSF53335">
    <property type="entry name" value="S-adenosyl-L-methionine-dependent methyltransferases"/>
    <property type="match status" value="1"/>
</dbReference>
<dbReference type="PANTHER" id="PTHR31009">
    <property type="entry name" value="S-ADENOSYL-L-METHIONINE:CARBOXYL METHYLTRANSFERASE FAMILY PROTEIN"/>
    <property type="match status" value="1"/>
</dbReference>
<evidence type="ECO:0000256" key="2">
    <source>
        <dbReference type="ARBA" id="ARBA00022842"/>
    </source>
</evidence>
<dbReference type="Gene3D" id="1.10.1200.270">
    <property type="entry name" value="Methyltransferase, alpha-helical capping domain"/>
    <property type="match status" value="1"/>
</dbReference>
<comment type="caution">
    <text evidence="3">The sequence shown here is derived from an EMBL/GenBank/DDBJ whole genome shotgun (WGS) entry which is preliminary data.</text>
</comment>
<evidence type="ECO:0000313" key="4">
    <source>
        <dbReference type="Proteomes" id="UP001417504"/>
    </source>
</evidence>
<dbReference type="Pfam" id="PF03492">
    <property type="entry name" value="Methyltransf_7"/>
    <property type="match status" value="1"/>
</dbReference>
<dbReference type="Gene3D" id="3.40.50.150">
    <property type="entry name" value="Vaccinia Virus protein VP39"/>
    <property type="match status" value="1"/>
</dbReference>
<dbReference type="InterPro" id="IPR029063">
    <property type="entry name" value="SAM-dependent_MTases_sf"/>
</dbReference>
<keyword evidence="2" id="KW-0460">Magnesium</keyword>
<keyword evidence="4" id="KW-1185">Reference proteome</keyword>
<evidence type="ECO:0000256" key="1">
    <source>
        <dbReference type="ARBA" id="ARBA00022723"/>
    </source>
</evidence>
<dbReference type="InterPro" id="IPR042086">
    <property type="entry name" value="MeTrfase_capping"/>
</dbReference>
<organism evidence="3 4">
    <name type="scientific">Stephania japonica</name>
    <dbReference type="NCBI Taxonomy" id="461633"/>
    <lineage>
        <taxon>Eukaryota</taxon>
        <taxon>Viridiplantae</taxon>
        <taxon>Streptophyta</taxon>
        <taxon>Embryophyta</taxon>
        <taxon>Tracheophyta</taxon>
        <taxon>Spermatophyta</taxon>
        <taxon>Magnoliopsida</taxon>
        <taxon>Ranunculales</taxon>
        <taxon>Menispermaceae</taxon>
        <taxon>Menispermoideae</taxon>
        <taxon>Cissampelideae</taxon>
        <taxon>Stephania</taxon>
    </lineage>
</organism>
<accession>A0AAP0JB59</accession>